<dbReference type="Proteomes" id="UP000824164">
    <property type="component" value="Unassembled WGS sequence"/>
</dbReference>
<dbReference type="AlphaFoldDB" id="A0A9D1HEU6"/>
<proteinExistence type="predicted"/>
<evidence type="ECO:0000256" key="3">
    <source>
        <dbReference type="ARBA" id="ARBA00022989"/>
    </source>
</evidence>
<evidence type="ECO:0000313" key="6">
    <source>
        <dbReference type="EMBL" id="HIU02011.1"/>
    </source>
</evidence>
<keyword evidence="3 5" id="KW-1133">Transmembrane helix</keyword>
<organism evidence="6 7">
    <name type="scientific">Candidatus Onthocola gallistercoris</name>
    <dbReference type="NCBI Taxonomy" id="2840876"/>
    <lineage>
        <taxon>Bacteria</taxon>
        <taxon>Bacillati</taxon>
        <taxon>Bacillota</taxon>
        <taxon>Bacilli</taxon>
        <taxon>Candidatus Onthocola</taxon>
    </lineage>
</organism>
<dbReference type="GO" id="GO:0005886">
    <property type="term" value="C:plasma membrane"/>
    <property type="evidence" value="ECO:0007669"/>
    <property type="project" value="TreeGrafter"/>
</dbReference>
<feature type="transmembrane region" description="Helical" evidence="5">
    <location>
        <begin position="234"/>
        <end position="252"/>
    </location>
</feature>
<feature type="transmembrane region" description="Helical" evidence="5">
    <location>
        <begin position="156"/>
        <end position="175"/>
    </location>
</feature>
<name>A0A9D1HEU6_9FIRM</name>
<evidence type="ECO:0000313" key="7">
    <source>
        <dbReference type="Proteomes" id="UP000824164"/>
    </source>
</evidence>
<keyword evidence="4 5" id="KW-0472">Membrane</keyword>
<feature type="transmembrane region" description="Helical" evidence="5">
    <location>
        <begin position="264"/>
        <end position="285"/>
    </location>
</feature>
<comment type="subcellular location">
    <subcellularLocation>
        <location evidence="1">Membrane</location>
        <topology evidence="1">Multi-pass membrane protein</topology>
    </subcellularLocation>
</comment>
<feature type="transmembrane region" description="Helical" evidence="5">
    <location>
        <begin position="210"/>
        <end position="228"/>
    </location>
</feature>
<evidence type="ECO:0000256" key="2">
    <source>
        <dbReference type="ARBA" id="ARBA00022692"/>
    </source>
</evidence>
<keyword evidence="2 5" id="KW-0812">Transmembrane</keyword>
<dbReference type="EMBL" id="DVLT01000013">
    <property type="protein sequence ID" value="HIU02011.1"/>
    <property type="molecule type" value="Genomic_DNA"/>
</dbReference>
<evidence type="ECO:0000256" key="5">
    <source>
        <dbReference type="SAM" id="Phobius"/>
    </source>
</evidence>
<dbReference type="InterPro" id="IPR052561">
    <property type="entry name" value="ComplexI_Subunit1"/>
</dbReference>
<feature type="transmembrane region" description="Helical" evidence="5">
    <location>
        <begin position="69"/>
        <end position="93"/>
    </location>
</feature>
<evidence type="ECO:0000256" key="4">
    <source>
        <dbReference type="ARBA" id="ARBA00023136"/>
    </source>
</evidence>
<evidence type="ECO:0000256" key="1">
    <source>
        <dbReference type="ARBA" id="ARBA00004141"/>
    </source>
</evidence>
<gene>
    <name evidence="6" type="ORF">IAB63_02025</name>
</gene>
<accession>A0A9D1HEU6</accession>
<reference evidence="6" key="2">
    <citation type="journal article" date="2021" name="PeerJ">
        <title>Extensive microbial diversity within the chicken gut microbiome revealed by metagenomics and culture.</title>
        <authorList>
            <person name="Gilroy R."/>
            <person name="Ravi A."/>
            <person name="Getino M."/>
            <person name="Pursley I."/>
            <person name="Horton D.L."/>
            <person name="Alikhan N.F."/>
            <person name="Baker D."/>
            <person name="Gharbi K."/>
            <person name="Hall N."/>
            <person name="Watson M."/>
            <person name="Adriaenssens E.M."/>
            <person name="Foster-Nyarko E."/>
            <person name="Jarju S."/>
            <person name="Secka A."/>
            <person name="Antonio M."/>
            <person name="Oren A."/>
            <person name="Chaudhuri R.R."/>
            <person name="La Ragione R."/>
            <person name="Hildebrand F."/>
            <person name="Pallen M.J."/>
        </authorList>
    </citation>
    <scope>NUCLEOTIDE SEQUENCE</scope>
    <source>
        <strain evidence="6">CHK187-14744</strain>
    </source>
</reference>
<dbReference type="Pfam" id="PF00146">
    <property type="entry name" value="NADHdh"/>
    <property type="match status" value="1"/>
</dbReference>
<dbReference type="PANTHER" id="PTHR43359:SF1">
    <property type="entry name" value="FORMATE HYDROGENLYASE SUBUNIT 4-RELATED"/>
    <property type="match status" value="1"/>
</dbReference>
<comment type="caution">
    <text evidence="6">The sequence shown here is derived from an EMBL/GenBank/DDBJ whole genome shotgun (WGS) entry which is preliminary data.</text>
</comment>
<protein>
    <submittedName>
        <fullName evidence="6">NADH-quinone oxidoreductase subunit H</fullName>
    </submittedName>
</protein>
<dbReference type="PANTHER" id="PTHR43359">
    <property type="entry name" value="FORMATE HYDROGENLYASE SUBUNIT 4"/>
    <property type="match status" value="1"/>
</dbReference>
<dbReference type="InterPro" id="IPR001694">
    <property type="entry name" value="NADH_UbQ_OxRdtase_su1/FPO"/>
</dbReference>
<feature type="transmembrane region" description="Helical" evidence="5">
    <location>
        <begin position="129"/>
        <end position="150"/>
    </location>
</feature>
<reference evidence="6" key="1">
    <citation type="submission" date="2020-10" db="EMBL/GenBank/DDBJ databases">
        <authorList>
            <person name="Gilroy R."/>
        </authorList>
    </citation>
    <scope>NUCLEOTIDE SEQUENCE</scope>
    <source>
        <strain evidence="6">CHK187-14744</strain>
    </source>
</reference>
<sequence>MMKVGLVIAYIVFAPILGALLDGLDRVVSARMQRRKGPSILQPFYDLGKLFSKQLLAVNNVQLLLNLSYLVILMIAGSLLFAGADLLMILFILSTADMFLIMSASSDSSPYANMGAGREMIQVMAYEPLTLLLAVGFYLATGSFDVSVIIQSPTSAVFLMPGLLFGFMFIAAIKLRKSPFDLSTSHHAHQEMVMGITTEMSGANLAIINLGEYYEMILMMGLFFLFFANGHWQSWIVAAVLCLVIFFLEVLWDNVSARLKWKTVLYGCWTVTFIAGGVNLLILMLTH</sequence>